<reference evidence="1" key="2">
    <citation type="submission" date="2021-09" db="EMBL/GenBank/DDBJ databases">
        <authorList>
            <person name="Gilroy R."/>
        </authorList>
    </citation>
    <scope>NUCLEOTIDE SEQUENCE</scope>
    <source>
        <strain evidence="1">ChiGjej3B3-7470</strain>
    </source>
</reference>
<organism evidence="1 2">
    <name type="scientific">Tessaracoccus flavescens</name>
    <dbReference type="NCBI Taxonomy" id="399497"/>
    <lineage>
        <taxon>Bacteria</taxon>
        <taxon>Bacillati</taxon>
        <taxon>Actinomycetota</taxon>
        <taxon>Actinomycetes</taxon>
        <taxon>Propionibacteriales</taxon>
        <taxon>Propionibacteriaceae</taxon>
        <taxon>Tessaracoccus</taxon>
    </lineage>
</organism>
<accession>A0A921EP27</accession>
<feature type="non-terminal residue" evidence="1">
    <location>
        <position position="1"/>
    </location>
</feature>
<dbReference type="Proteomes" id="UP000712713">
    <property type="component" value="Unassembled WGS sequence"/>
</dbReference>
<sequence length="92" mass="9830">LRDLGYTNAPDGFSVPNDVEITDRVDAHNNVTAVFSAPAGIEIAGYLRDHLPAMGFEVTADKNQSLLFNNGTWDGAFTTSGSTAALSLRTDR</sequence>
<comment type="caution">
    <text evidence="1">The sequence shown here is derived from an EMBL/GenBank/DDBJ whole genome shotgun (WGS) entry which is preliminary data.</text>
</comment>
<evidence type="ECO:0000313" key="2">
    <source>
        <dbReference type="Proteomes" id="UP000712713"/>
    </source>
</evidence>
<dbReference type="EMBL" id="DYZF01000095">
    <property type="protein sequence ID" value="HJE51129.1"/>
    <property type="molecule type" value="Genomic_DNA"/>
</dbReference>
<name>A0A921EP27_9ACTN</name>
<proteinExistence type="predicted"/>
<dbReference type="AlphaFoldDB" id="A0A921EP27"/>
<evidence type="ECO:0000313" key="1">
    <source>
        <dbReference type="EMBL" id="HJE51129.1"/>
    </source>
</evidence>
<gene>
    <name evidence="1" type="ORF">K8V15_03990</name>
</gene>
<reference evidence="1" key="1">
    <citation type="journal article" date="2021" name="PeerJ">
        <title>Extensive microbial diversity within the chicken gut microbiome revealed by metagenomics and culture.</title>
        <authorList>
            <person name="Gilroy R."/>
            <person name="Ravi A."/>
            <person name="Getino M."/>
            <person name="Pursley I."/>
            <person name="Horton D.L."/>
            <person name="Alikhan N.F."/>
            <person name="Baker D."/>
            <person name="Gharbi K."/>
            <person name="Hall N."/>
            <person name="Watson M."/>
            <person name="Adriaenssens E.M."/>
            <person name="Foster-Nyarko E."/>
            <person name="Jarju S."/>
            <person name="Secka A."/>
            <person name="Antonio M."/>
            <person name="Oren A."/>
            <person name="Chaudhuri R.R."/>
            <person name="La Ragione R."/>
            <person name="Hildebrand F."/>
            <person name="Pallen M.J."/>
        </authorList>
    </citation>
    <scope>NUCLEOTIDE SEQUENCE</scope>
    <source>
        <strain evidence="1">ChiGjej3B3-7470</strain>
    </source>
</reference>
<protein>
    <submittedName>
        <fullName evidence="1">Uncharacterized protein</fullName>
    </submittedName>
</protein>